<evidence type="ECO:0000259" key="1">
    <source>
        <dbReference type="PROSITE" id="PS50883"/>
    </source>
</evidence>
<dbReference type="PROSITE" id="PS50883">
    <property type="entry name" value="EAL"/>
    <property type="match status" value="1"/>
</dbReference>
<dbReference type="SMART" id="SM00267">
    <property type="entry name" value="GGDEF"/>
    <property type="match status" value="1"/>
</dbReference>
<dbReference type="Pfam" id="PF00563">
    <property type="entry name" value="EAL"/>
    <property type="match status" value="1"/>
</dbReference>
<name>A0A8J6M5V8_9ALTE</name>
<dbReference type="Pfam" id="PF13185">
    <property type="entry name" value="GAF_2"/>
    <property type="match status" value="1"/>
</dbReference>
<dbReference type="InterPro" id="IPR000160">
    <property type="entry name" value="GGDEF_dom"/>
</dbReference>
<dbReference type="SUPFAM" id="SSF141868">
    <property type="entry name" value="EAL domain-like"/>
    <property type="match status" value="1"/>
</dbReference>
<evidence type="ECO:0000313" key="3">
    <source>
        <dbReference type="EMBL" id="MBC3766776.1"/>
    </source>
</evidence>
<evidence type="ECO:0000259" key="2">
    <source>
        <dbReference type="PROSITE" id="PS50887"/>
    </source>
</evidence>
<organism evidence="3 4">
    <name type="scientific">Neptunicella marina</name>
    <dbReference type="NCBI Taxonomy" id="2125989"/>
    <lineage>
        <taxon>Bacteria</taxon>
        <taxon>Pseudomonadati</taxon>
        <taxon>Pseudomonadota</taxon>
        <taxon>Gammaproteobacteria</taxon>
        <taxon>Alteromonadales</taxon>
        <taxon>Alteromonadaceae</taxon>
        <taxon>Neptunicella</taxon>
    </lineage>
</organism>
<feature type="domain" description="EAL" evidence="1">
    <location>
        <begin position="648"/>
        <end position="901"/>
    </location>
</feature>
<dbReference type="PROSITE" id="PS50887">
    <property type="entry name" value="GGDEF"/>
    <property type="match status" value="1"/>
</dbReference>
<dbReference type="PANTHER" id="PTHR44757:SF2">
    <property type="entry name" value="BIOFILM ARCHITECTURE MAINTENANCE PROTEIN MBAA"/>
    <property type="match status" value="1"/>
</dbReference>
<dbReference type="InterPro" id="IPR035919">
    <property type="entry name" value="EAL_sf"/>
</dbReference>
<dbReference type="Proteomes" id="UP000601768">
    <property type="component" value="Unassembled WGS sequence"/>
</dbReference>
<dbReference type="PANTHER" id="PTHR44757">
    <property type="entry name" value="DIGUANYLATE CYCLASE DGCP"/>
    <property type="match status" value="1"/>
</dbReference>
<dbReference type="InterPro" id="IPR003018">
    <property type="entry name" value="GAF"/>
</dbReference>
<dbReference type="InterPro" id="IPR001633">
    <property type="entry name" value="EAL_dom"/>
</dbReference>
<gene>
    <name evidence="3" type="ORF">H8B19_12875</name>
</gene>
<dbReference type="InterPro" id="IPR035965">
    <property type="entry name" value="PAS-like_dom_sf"/>
</dbReference>
<dbReference type="Pfam" id="PF00990">
    <property type="entry name" value="GGDEF"/>
    <property type="match status" value="1"/>
</dbReference>
<dbReference type="RefSeq" id="WP_186507300.1">
    <property type="nucleotide sequence ID" value="NZ_JACNEP010000010.1"/>
</dbReference>
<dbReference type="NCBIfam" id="TIGR00254">
    <property type="entry name" value="GGDEF"/>
    <property type="match status" value="1"/>
</dbReference>
<dbReference type="SUPFAM" id="SSF55781">
    <property type="entry name" value="GAF domain-like"/>
    <property type="match status" value="1"/>
</dbReference>
<sequence>MYQKSLSTVSVADSFLRQPDFPFQWWDAPWSSVCTQISQQLELITGKLPNVKLWQYHHQEQQLKQFYALNNNDAIHDKPICRLRHPGYFAALDKQDVLFLDSPSTQPNLTNITSSPTCYTSIHCPLYYQNQLLGVMCLEFNQTVAQDYSAALLNITQCTAYRMYIDALHQEKHNLQLAFDHANDGIFIFSGNDIVDCNQTVLTMFDCSKEQLLAQSTTFFSPKYQPDGQLSKTVAQRKINLVMQGKTQVFEWQHLRYDRTPFDAEVTMSLLQLDDRQVMHAVVRDISDRKAAETQLEHSKTEIMERNRNLTLLNKLSNQLHGCIDENTIIDDTFEVLLQLTQTPHIAMYLLDGTKQYLNLVKSHGFNGELRKVGARIPLENSLNALSIKRGSPVITNNLATDPAAYEKLKPLVGPLGINAGVFIPLMYQGQALGTLCLLFESKKEFTDSETETYETLGQNVSLALANAQNVRKLEFMAHHDTLTGLPNRAVLHQEFENNIAYGPGMPAVLMLIDLDRFKDINDTLGHYVGDLVLQQISPRISQCTTNYKTLICRLGGDEFSVLIYGKLARNQVLDIADCILRQLRQPINVDSMLLEIDASIGVAFYPTDGKDSHALLRSADVAMYEAKRRGGGVMIYQRESDIHTPERLALMAELGTAIRDDQLVLHFQPKVQLSTNKIIGFEALVRWEHPFSGLLYPDKFIPLAEVSDAIHHLTEKVLDMALAQQQQWRQQGYHFSVAVNLSARNLIDDRCIVSLKQMLEKYQTPAGMLELELTETALMQDPDKAIELLNQLSQLGISLSIDDFGTGYSSLSYLRQLPIDTLKIDRDFVGEMLSNEQDIIIVRSTINLGHNLSLKVVAEGVEDNNTLNALGNMQCDIAQGYHISKPLSWPDIEKWLSSRAKD</sequence>
<keyword evidence="4" id="KW-1185">Reference proteome</keyword>
<dbReference type="Gene3D" id="3.30.70.270">
    <property type="match status" value="1"/>
</dbReference>
<evidence type="ECO:0000313" key="4">
    <source>
        <dbReference type="Proteomes" id="UP000601768"/>
    </source>
</evidence>
<dbReference type="AlphaFoldDB" id="A0A8J6M5V8"/>
<dbReference type="CDD" id="cd00130">
    <property type="entry name" value="PAS"/>
    <property type="match status" value="1"/>
</dbReference>
<dbReference type="EMBL" id="JACNEP010000010">
    <property type="protein sequence ID" value="MBC3766776.1"/>
    <property type="molecule type" value="Genomic_DNA"/>
</dbReference>
<dbReference type="InterPro" id="IPR052155">
    <property type="entry name" value="Biofilm_reg_signaling"/>
</dbReference>
<accession>A0A8J6M5V8</accession>
<reference evidence="3" key="2">
    <citation type="submission" date="2020-08" db="EMBL/GenBank/DDBJ databases">
        <authorList>
            <person name="Lai Q."/>
        </authorList>
    </citation>
    <scope>NUCLEOTIDE SEQUENCE</scope>
    <source>
        <strain evidence="3">S27-2</strain>
    </source>
</reference>
<dbReference type="NCBIfam" id="TIGR00229">
    <property type="entry name" value="sensory_box"/>
    <property type="match status" value="1"/>
</dbReference>
<dbReference type="SUPFAM" id="SSF55785">
    <property type="entry name" value="PYP-like sensor domain (PAS domain)"/>
    <property type="match status" value="1"/>
</dbReference>
<dbReference type="CDD" id="cd01948">
    <property type="entry name" value="EAL"/>
    <property type="match status" value="1"/>
</dbReference>
<dbReference type="SMART" id="SM00065">
    <property type="entry name" value="GAF"/>
    <property type="match status" value="1"/>
</dbReference>
<dbReference type="InterPro" id="IPR000014">
    <property type="entry name" value="PAS"/>
</dbReference>
<feature type="domain" description="GGDEF" evidence="2">
    <location>
        <begin position="506"/>
        <end position="640"/>
    </location>
</feature>
<comment type="caution">
    <text evidence="3">The sequence shown here is derived from an EMBL/GenBank/DDBJ whole genome shotgun (WGS) entry which is preliminary data.</text>
</comment>
<reference evidence="3" key="1">
    <citation type="journal article" date="2018" name="Int. J. Syst. Evol. Microbiol.">
        <title>Neptunicella marina gen. nov., sp. nov., isolated from surface seawater.</title>
        <authorList>
            <person name="Liu X."/>
            <person name="Lai Q."/>
            <person name="Du Y."/>
            <person name="Zhang X."/>
            <person name="Liu Z."/>
            <person name="Sun F."/>
            <person name="Shao Z."/>
        </authorList>
    </citation>
    <scope>NUCLEOTIDE SEQUENCE</scope>
    <source>
        <strain evidence="3">S27-2</strain>
    </source>
</reference>
<dbReference type="CDD" id="cd01949">
    <property type="entry name" value="GGDEF"/>
    <property type="match status" value="1"/>
</dbReference>
<dbReference type="SMART" id="SM00052">
    <property type="entry name" value="EAL"/>
    <property type="match status" value="1"/>
</dbReference>
<dbReference type="Gene3D" id="3.30.450.40">
    <property type="match status" value="1"/>
</dbReference>
<dbReference type="InterPro" id="IPR029787">
    <property type="entry name" value="Nucleotide_cyclase"/>
</dbReference>
<protein>
    <submittedName>
        <fullName evidence="3">EAL domain-containing protein</fullName>
    </submittedName>
</protein>
<dbReference type="Gene3D" id="3.20.20.450">
    <property type="entry name" value="EAL domain"/>
    <property type="match status" value="1"/>
</dbReference>
<dbReference type="SUPFAM" id="SSF55073">
    <property type="entry name" value="Nucleotide cyclase"/>
    <property type="match status" value="1"/>
</dbReference>
<dbReference type="Pfam" id="PF13426">
    <property type="entry name" value="PAS_9"/>
    <property type="match status" value="1"/>
</dbReference>
<proteinExistence type="predicted"/>
<dbReference type="InterPro" id="IPR029016">
    <property type="entry name" value="GAF-like_dom_sf"/>
</dbReference>
<dbReference type="InterPro" id="IPR043128">
    <property type="entry name" value="Rev_trsase/Diguanyl_cyclase"/>
</dbReference>
<dbReference type="Gene3D" id="3.30.450.20">
    <property type="entry name" value="PAS domain"/>
    <property type="match status" value="1"/>
</dbReference>